<feature type="compositionally biased region" description="Basic and acidic residues" evidence="1">
    <location>
        <begin position="131"/>
        <end position="143"/>
    </location>
</feature>
<sequence>MHREPAHPPPAHIRTAVHRNGAWRPGREVSHPEGETGGCPGAPPARARTARAHACGASPARADPRGHARRRGEKAALRRLHGRGRLGRRAGRQREGGSRGARGLPPPRIRDAPGRLDPKRLHTRGPPAARARGEAGGRGDARVSRRGRDRVWGEPEWRERGRGRAWVRGEEFGVSALQRPRCGAGVWAVWLRRGRGRDGPGDRGEAVLCV</sequence>
<keyword evidence="3" id="KW-1185">Reference proteome</keyword>
<dbReference type="EMBL" id="KE504160">
    <property type="protein sequence ID" value="EPS99050.1"/>
    <property type="molecule type" value="Genomic_DNA"/>
</dbReference>
<accession>S8FBS6</accession>
<dbReference type="Proteomes" id="UP000015241">
    <property type="component" value="Unassembled WGS sequence"/>
</dbReference>
<evidence type="ECO:0000313" key="2">
    <source>
        <dbReference type="EMBL" id="EPS99050.1"/>
    </source>
</evidence>
<dbReference type="AlphaFoldDB" id="S8FBS6"/>
<dbReference type="HOGENOM" id="CLU_1310154_0_0_1"/>
<reference evidence="2 3" key="1">
    <citation type="journal article" date="2012" name="Science">
        <title>The Paleozoic origin of enzymatic lignin decomposition reconstructed from 31 fungal genomes.</title>
        <authorList>
            <person name="Floudas D."/>
            <person name="Binder M."/>
            <person name="Riley R."/>
            <person name="Barry K."/>
            <person name="Blanchette R.A."/>
            <person name="Henrissat B."/>
            <person name="Martinez A.T."/>
            <person name="Otillar R."/>
            <person name="Spatafora J.W."/>
            <person name="Yadav J.S."/>
            <person name="Aerts A."/>
            <person name="Benoit I."/>
            <person name="Boyd A."/>
            <person name="Carlson A."/>
            <person name="Copeland A."/>
            <person name="Coutinho P.M."/>
            <person name="de Vries R.P."/>
            <person name="Ferreira P."/>
            <person name="Findley K."/>
            <person name="Foster B."/>
            <person name="Gaskell J."/>
            <person name="Glotzer D."/>
            <person name="Gorecki P."/>
            <person name="Heitman J."/>
            <person name="Hesse C."/>
            <person name="Hori C."/>
            <person name="Igarashi K."/>
            <person name="Jurgens J.A."/>
            <person name="Kallen N."/>
            <person name="Kersten P."/>
            <person name="Kohler A."/>
            <person name="Kuees U."/>
            <person name="Kumar T.K.A."/>
            <person name="Kuo A."/>
            <person name="LaButti K."/>
            <person name="Larrondo L.F."/>
            <person name="Lindquist E."/>
            <person name="Ling A."/>
            <person name="Lombard V."/>
            <person name="Lucas S."/>
            <person name="Lundell T."/>
            <person name="Martin R."/>
            <person name="McLaughlin D.J."/>
            <person name="Morgenstern I."/>
            <person name="Morin E."/>
            <person name="Murat C."/>
            <person name="Nagy L.G."/>
            <person name="Nolan M."/>
            <person name="Ohm R.A."/>
            <person name="Patyshakuliyeva A."/>
            <person name="Rokas A."/>
            <person name="Ruiz-Duenas F.J."/>
            <person name="Sabat G."/>
            <person name="Salamov A."/>
            <person name="Samejima M."/>
            <person name="Schmutz J."/>
            <person name="Slot J.C."/>
            <person name="St John F."/>
            <person name="Stenlid J."/>
            <person name="Sun H."/>
            <person name="Sun S."/>
            <person name="Syed K."/>
            <person name="Tsang A."/>
            <person name="Wiebenga A."/>
            <person name="Young D."/>
            <person name="Pisabarro A."/>
            <person name="Eastwood D.C."/>
            <person name="Martin F."/>
            <person name="Cullen D."/>
            <person name="Grigoriev I.V."/>
            <person name="Hibbett D.S."/>
        </authorList>
    </citation>
    <scope>NUCLEOTIDE SEQUENCE</scope>
    <source>
        <strain evidence="3">FP-58527</strain>
    </source>
</reference>
<protein>
    <submittedName>
        <fullName evidence="2">Uncharacterized protein</fullName>
    </submittedName>
</protein>
<feature type="compositionally biased region" description="Basic residues" evidence="1">
    <location>
        <begin position="67"/>
        <end position="91"/>
    </location>
</feature>
<name>S8FBS6_FOMSC</name>
<feature type="region of interest" description="Disordered" evidence="1">
    <location>
        <begin position="1"/>
        <end position="148"/>
    </location>
</feature>
<proteinExistence type="predicted"/>
<evidence type="ECO:0000313" key="3">
    <source>
        <dbReference type="Proteomes" id="UP000015241"/>
    </source>
</evidence>
<feature type="compositionally biased region" description="Basic and acidic residues" evidence="1">
    <location>
        <begin position="25"/>
        <end position="34"/>
    </location>
</feature>
<dbReference type="InParanoid" id="S8FBS6"/>
<organism evidence="2 3">
    <name type="scientific">Fomitopsis schrenkii</name>
    <name type="common">Brown rot fungus</name>
    <dbReference type="NCBI Taxonomy" id="2126942"/>
    <lineage>
        <taxon>Eukaryota</taxon>
        <taxon>Fungi</taxon>
        <taxon>Dikarya</taxon>
        <taxon>Basidiomycota</taxon>
        <taxon>Agaricomycotina</taxon>
        <taxon>Agaricomycetes</taxon>
        <taxon>Polyporales</taxon>
        <taxon>Fomitopsis</taxon>
    </lineage>
</organism>
<feature type="compositionally biased region" description="Low complexity" evidence="1">
    <location>
        <begin position="44"/>
        <end position="57"/>
    </location>
</feature>
<feature type="compositionally biased region" description="Basic and acidic residues" evidence="1">
    <location>
        <begin position="108"/>
        <end position="120"/>
    </location>
</feature>
<evidence type="ECO:0000256" key="1">
    <source>
        <dbReference type="SAM" id="MobiDB-lite"/>
    </source>
</evidence>
<gene>
    <name evidence="2" type="ORF">FOMPIDRAFT_1042264</name>
</gene>